<name>A0A1F6F060_9BACT</name>
<comment type="caution">
    <text evidence="2">The sequence shown here is derived from an EMBL/GenBank/DDBJ whole genome shotgun (WGS) entry which is preliminary data.</text>
</comment>
<evidence type="ECO:0000256" key="1">
    <source>
        <dbReference type="SAM" id="MobiDB-lite"/>
    </source>
</evidence>
<protein>
    <submittedName>
        <fullName evidence="2">Uncharacterized protein</fullName>
    </submittedName>
</protein>
<dbReference type="STRING" id="1798512.A3A39_03270"/>
<reference evidence="2 3" key="1">
    <citation type="journal article" date="2016" name="Nat. Commun.">
        <title>Thousands of microbial genomes shed light on interconnected biogeochemical processes in an aquifer system.</title>
        <authorList>
            <person name="Anantharaman K."/>
            <person name="Brown C.T."/>
            <person name="Hug L.A."/>
            <person name="Sharon I."/>
            <person name="Castelle C.J."/>
            <person name="Probst A.J."/>
            <person name="Thomas B.C."/>
            <person name="Singh A."/>
            <person name="Wilkins M.J."/>
            <person name="Karaoz U."/>
            <person name="Brodie E.L."/>
            <person name="Williams K.H."/>
            <person name="Hubbard S.S."/>
            <person name="Banfield J.F."/>
        </authorList>
    </citation>
    <scope>NUCLEOTIDE SEQUENCE [LARGE SCALE GENOMIC DNA]</scope>
</reference>
<organism evidence="2 3">
    <name type="scientific">Candidatus Kaiserbacteria bacterium RIFCSPLOWO2_01_FULL_54_13</name>
    <dbReference type="NCBI Taxonomy" id="1798512"/>
    <lineage>
        <taxon>Bacteria</taxon>
        <taxon>Candidatus Kaiseribacteriota</taxon>
    </lineage>
</organism>
<evidence type="ECO:0000313" key="3">
    <source>
        <dbReference type="Proteomes" id="UP000177372"/>
    </source>
</evidence>
<dbReference type="AlphaFoldDB" id="A0A1F6F060"/>
<gene>
    <name evidence="2" type="ORF">A3A39_03270</name>
</gene>
<accession>A0A1F6F060</accession>
<evidence type="ECO:0000313" key="2">
    <source>
        <dbReference type="EMBL" id="OGG79264.1"/>
    </source>
</evidence>
<dbReference type="Proteomes" id="UP000177372">
    <property type="component" value="Unassembled WGS sequence"/>
</dbReference>
<feature type="region of interest" description="Disordered" evidence="1">
    <location>
        <begin position="1"/>
        <end position="65"/>
    </location>
</feature>
<proteinExistence type="predicted"/>
<sequence length="146" mass="16485">MKSLTFGRKGRRRRVAADPADPVTEVGLSESTPLDGDIDEFANLASGRTSPVAATENRLKSEKKRAAEEVPRKWVASETLEEAVSLETARSMKPKCAAKEWQACDFDVDDHHKCGMRFVRIRGYSKLRRCPTHIPPNLELLVWYDK</sequence>
<dbReference type="EMBL" id="MFLZ01000036">
    <property type="protein sequence ID" value="OGG79264.1"/>
    <property type="molecule type" value="Genomic_DNA"/>
</dbReference>